<dbReference type="Proteomes" id="UP000192907">
    <property type="component" value="Unassembled WGS sequence"/>
</dbReference>
<dbReference type="EMBL" id="FWZT01000008">
    <property type="protein sequence ID" value="SMF26868.1"/>
    <property type="molecule type" value="Genomic_DNA"/>
</dbReference>
<sequence>MIKSCDRLLHQEFELRPLERSDAEGMFAIMSDKEAMKYWSTEPQTSMSQTLETMKKYIEDDSQVSTSSWAIQLPKQDRRFVGWITFFGFKKGICELGYALNREFWGQKIMTKALTLATNDAFERYKIHRMEAQLHPDNVASKNVLLKLGFAVEGYQRLNFYRSGRFEDTLLMAKLRLPHDSL</sequence>
<feature type="domain" description="N-acetyltransferase" evidence="4">
    <location>
        <begin position="13"/>
        <end position="177"/>
    </location>
</feature>
<organism evidence="5 6">
    <name type="scientific">Pseudobacteriovorax antillogorgiicola</name>
    <dbReference type="NCBI Taxonomy" id="1513793"/>
    <lineage>
        <taxon>Bacteria</taxon>
        <taxon>Pseudomonadati</taxon>
        <taxon>Bdellovibrionota</taxon>
        <taxon>Oligoflexia</taxon>
        <taxon>Oligoflexales</taxon>
        <taxon>Pseudobacteriovoracaceae</taxon>
        <taxon>Pseudobacteriovorax</taxon>
    </lineage>
</organism>
<dbReference type="RefSeq" id="WP_165931706.1">
    <property type="nucleotide sequence ID" value="NZ_SLZT01000008.1"/>
</dbReference>
<dbReference type="PANTHER" id="PTHR43792">
    <property type="entry name" value="GNAT FAMILY, PUTATIVE (AFU_ORTHOLOGUE AFUA_3G00765)-RELATED-RELATED"/>
    <property type="match status" value="1"/>
</dbReference>
<dbReference type="InterPro" id="IPR051531">
    <property type="entry name" value="N-acetyltransferase"/>
</dbReference>
<protein>
    <submittedName>
        <fullName evidence="5">Ribosomal-protein-alanine N-acetyltransferase</fullName>
    </submittedName>
</protein>
<reference evidence="6" key="1">
    <citation type="submission" date="2017-04" db="EMBL/GenBank/DDBJ databases">
        <authorList>
            <person name="Varghese N."/>
            <person name="Submissions S."/>
        </authorList>
    </citation>
    <scope>NUCLEOTIDE SEQUENCE [LARGE SCALE GENOMIC DNA]</scope>
    <source>
        <strain evidence="6">RKEM611</strain>
    </source>
</reference>
<dbReference type="Pfam" id="PF13302">
    <property type="entry name" value="Acetyltransf_3"/>
    <property type="match status" value="1"/>
</dbReference>
<evidence type="ECO:0000256" key="1">
    <source>
        <dbReference type="ARBA" id="ARBA00022679"/>
    </source>
</evidence>
<keyword evidence="1 5" id="KW-0808">Transferase</keyword>
<gene>
    <name evidence="5" type="ORF">SAMN06296036_108175</name>
</gene>
<evidence type="ECO:0000313" key="6">
    <source>
        <dbReference type="Proteomes" id="UP000192907"/>
    </source>
</evidence>
<accession>A0A1Y6BYJ9</accession>
<dbReference type="GO" id="GO:0016747">
    <property type="term" value="F:acyltransferase activity, transferring groups other than amino-acyl groups"/>
    <property type="evidence" value="ECO:0007669"/>
    <property type="project" value="InterPro"/>
</dbReference>
<dbReference type="Gene3D" id="3.40.630.30">
    <property type="match status" value="1"/>
</dbReference>
<name>A0A1Y6BYJ9_9BACT</name>
<dbReference type="PROSITE" id="PS51186">
    <property type="entry name" value="GNAT"/>
    <property type="match status" value="1"/>
</dbReference>
<dbReference type="InterPro" id="IPR016181">
    <property type="entry name" value="Acyl_CoA_acyltransferase"/>
</dbReference>
<evidence type="ECO:0000256" key="3">
    <source>
        <dbReference type="ARBA" id="ARBA00038502"/>
    </source>
</evidence>
<dbReference type="SUPFAM" id="SSF55729">
    <property type="entry name" value="Acyl-CoA N-acyltransferases (Nat)"/>
    <property type="match status" value="1"/>
</dbReference>
<dbReference type="STRING" id="1513793.SAMN06296036_108175"/>
<dbReference type="AlphaFoldDB" id="A0A1Y6BYJ9"/>
<dbReference type="PANTHER" id="PTHR43792:SF8">
    <property type="entry name" value="[RIBOSOMAL PROTEIN US5]-ALANINE N-ACETYLTRANSFERASE"/>
    <property type="match status" value="1"/>
</dbReference>
<dbReference type="InterPro" id="IPR000182">
    <property type="entry name" value="GNAT_dom"/>
</dbReference>
<proteinExistence type="inferred from homology"/>
<keyword evidence="6" id="KW-1185">Reference proteome</keyword>
<evidence type="ECO:0000259" key="4">
    <source>
        <dbReference type="PROSITE" id="PS51186"/>
    </source>
</evidence>
<evidence type="ECO:0000313" key="5">
    <source>
        <dbReference type="EMBL" id="SMF26868.1"/>
    </source>
</evidence>
<evidence type="ECO:0000256" key="2">
    <source>
        <dbReference type="ARBA" id="ARBA00023315"/>
    </source>
</evidence>
<keyword evidence="2" id="KW-0012">Acyltransferase</keyword>
<comment type="similarity">
    <text evidence="3">Belongs to the acetyltransferase family. RimJ subfamily.</text>
</comment>